<proteinExistence type="predicted"/>
<evidence type="ECO:0008006" key="2">
    <source>
        <dbReference type="Google" id="ProtNLM"/>
    </source>
</evidence>
<gene>
    <name evidence="1" type="ORF">ENS19_01155</name>
</gene>
<dbReference type="Gene3D" id="3.40.30.10">
    <property type="entry name" value="Glutaredoxin"/>
    <property type="match status" value="1"/>
</dbReference>
<evidence type="ECO:0000313" key="1">
    <source>
        <dbReference type="EMBL" id="HFK19869.1"/>
    </source>
</evidence>
<reference evidence="1" key="1">
    <citation type="journal article" date="2020" name="mSystems">
        <title>Genome- and Community-Level Interaction Insights into Carbon Utilization and Element Cycling Functions of Hydrothermarchaeota in Hydrothermal Sediment.</title>
        <authorList>
            <person name="Zhou Z."/>
            <person name="Liu Y."/>
            <person name="Xu W."/>
            <person name="Pan J."/>
            <person name="Luo Z.H."/>
            <person name="Li M."/>
        </authorList>
    </citation>
    <scope>NUCLEOTIDE SEQUENCE [LARGE SCALE GENOMIC DNA]</scope>
    <source>
        <strain evidence="1">SpSt-468</strain>
    </source>
</reference>
<protein>
    <recommendedName>
        <fullName evidence="2">Glutaredoxin domain-containing protein</fullName>
    </recommendedName>
</protein>
<comment type="caution">
    <text evidence="1">The sequence shown here is derived from an EMBL/GenBank/DDBJ whole genome shotgun (WGS) entry which is preliminary data.</text>
</comment>
<accession>A0A7C3EVI9</accession>
<organism evidence="1">
    <name type="scientific">Candidatus Methanomethylicus mesodigestus</name>
    <dbReference type="NCBI Taxonomy" id="1867258"/>
    <lineage>
        <taxon>Archaea</taxon>
        <taxon>Thermoproteota</taxon>
        <taxon>Methanosuratincolia</taxon>
        <taxon>Candidatus Methanomethylicales</taxon>
        <taxon>Candidatus Methanomethylicaceae</taxon>
        <taxon>Candidatus Methanomethylicus</taxon>
    </lineage>
</organism>
<sequence>MCAEIQEVVFRKGPKGSGGEKIKFFKSASCSRCPIAKFILLRVLTSMGMEYDQCVTERDTERDSDAMAELLMLDCVQTPVLKLGSVLVKEEEALKEKVVREAVQRWASGL</sequence>
<dbReference type="AlphaFoldDB" id="A0A7C3EVI9"/>
<name>A0A7C3EVI9_9CREN</name>
<dbReference type="EMBL" id="DSTX01000001">
    <property type="protein sequence ID" value="HFK19869.1"/>
    <property type="molecule type" value="Genomic_DNA"/>
</dbReference>